<dbReference type="EMBL" id="PIUM01000019">
    <property type="protein sequence ID" value="PKU23515.1"/>
    <property type="molecule type" value="Genomic_DNA"/>
</dbReference>
<protein>
    <submittedName>
        <fullName evidence="3">Uncharacterized protein</fullName>
    </submittedName>
</protein>
<evidence type="ECO:0000256" key="2">
    <source>
        <dbReference type="SAM" id="Phobius"/>
    </source>
</evidence>
<gene>
    <name evidence="3" type="ORF">CWS72_15705</name>
</gene>
<feature type="region of interest" description="Disordered" evidence="1">
    <location>
        <begin position="50"/>
        <end position="85"/>
    </location>
</feature>
<organism evidence="3 4">
    <name type="scientific">Telmatospirillum siberiense</name>
    <dbReference type="NCBI Taxonomy" id="382514"/>
    <lineage>
        <taxon>Bacteria</taxon>
        <taxon>Pseudomonadati</taxon>
        <taxon>Pseudomonadota</taxon>
        <taxon>Alphaproteobacteria</taxon>
        <taxon>Rhodospirillales</taxon>
        <taxon>Rhodospirillaceae</taxon>
        <taxon>Telmatospirillum</taxon>
    </lineage>
</organism>
<evidence type="ECO:0000313" key="4">
    <source>
        <dbReference type="Proteomes" id="UP000233293"/>
    </source>
</evidence>
<dbReference type="OrthoDB" id="8456317at2"/>
<evidence type="ECO:0000313" key="3">
    <source>
        <dbReference type="EMBL" id="PKU23515.1"/>
    </source>
</evidence>
<dbReference type="Proteomes" id="UP000233293">
    <property type="component" value="Unassembled WGS sequence"/>
</dbReference>
<evidence type="ECO:0000256" key="1">
    <source>
        <dbReference type="SAM" id="MobiDB-lite"/>
    </source>
</evidence>
<proteinExistence type="predicted"/>
<keyword evidence="2" id="KW-0472">Membrane</keyword>
<keyword evidence="2" id="KW-1133">Transmembrane helix</keyword>
<reference evidence="4" key="1">
    <citation type="submission" date="2017-12" db="EMBL/GenBank/DDBJ databases">
        <title>Draft genome sequence of Telmatospirillum siberiense 26-4b1T, an acidotolerant peatland alphaproteobacterium potentially involved in sulfur cycling.</title>
        <authorList>
            <person name="Hausmann B."/>
            <person name="Pjevac P."/>
            <person name="Schreck K."/>
            <person name="Herbold C.W."/>
            <person name="Daims H."/>
            <person name="Wagner M."/>
            <person name="Pester M."/>
            <person name="Loy A."/>
        </authorList>
    </citation>
    <scope>NUCLEOTIDE SEQUENCE [LARGE SCALE GENOMIC DNA]</scope>
    <source>
        <strain evidence="4">26-4b1</strain>
    </source>
</reference>
<feature type="compositionally biased region" description="Polar residues" evidence="1">
    <location>
        <begin position="55"/>
        <end position="66"/>
    </location>
</feature>
<keyword evidence="2" id="KW-0812">Transmembrane</keyword>
<dbReference type="AlphaFoldDB" id="A0A2N3PSY3"/>
<comment type="caution">
    <text evidence="3">The sequence shown here is derived from an EMBL/GenBank/DDBJ whole genome shotgun (WGS) entry which is preliminary data.</text>
</comment>
<name>A0A2N3PSY3_9PROT</name>
<sequence length="167" mass="17683">MIAKTIGAAILAPVSLAGTEFMRHIRRRLPLFAILCFILSLSACAGMRQPAGVRSTPQGPAETSLSPDGAPSVPGESQSRDDPAGLRGLAAADVTAKLGAPSFRRHETPAEVWQYFGPGCVLDLFLYEEKGTQRVAHAELRSRNLTANGQAACLAQLLEGRRGDADS</sequence>
<feature type="transmembrane region" description="Helical" evidence="2">
    <location>
        <begin position="27"/>
        <end position="47"/>
    </location>
</feature>
<dbReference type="RefSeq" id="WP_101251578.1">
    <property type="nucleotide sequence ID" value="NZ_PIUM01000019.1"/>
</dbReference>
<accession>A0A2N3PSY3</accession>
<keyword evidence="4" id="KW-1185">Reference proteome</keyword>